<dbReference type="OrthoDB" id="5289996at2"/>
<dbReference type="SUPFAM" id="SSF51182">
    <property type="entry name" value="RmlC-like cupins"/>
    <property type="match status" value="1"/>
</dbReference>
<keyword evidence="2" id="KW-1185">Reference proteome</keyword>
<organism evidence="1 2">
    <name type="scientific">Rariglobus hedericola</name>
    <dbReference type="NCBI Taxonomy" id="2597822"/>
    <lineage>
        <taxon>Bacteria</taxon>
        <taxon>Pseudomonadati</taxon>
        <taxon>Verrucomicrobiota</taxon>
        <taxon>Opitutia</taxon>
        <taxon>Opitutales</taxon>
        <taxon>Opitutaceae</taxon>
        <taxon>Rariglobus</taxon>
    </lineage>
</organism>
<dbReference type="InterPro" id="IPR014710">
    <property type="entry name" value="RmlC-like_jellyroll"/>
</dbReference>
<name>A0A556QMQ9_9BACT</name>
<evidence type="ECO:0000313" key="1">
    <source>
        <dbReference type="EMBL" id="TSJ77940.1"/>
    </source>
</evidence>
<sequence>MDYFKAIGEKLSARCGEGELGANFPDLAAEVMAEFPVPAGMGIDYMADWALGRERLPEQVNFHSGFGEPALVVYEEPRFYAEVLHWFHGRTSIHGHGFYGAFRVLAGYSIEAQFAYRRDEEPTPGIQLGELDPTVLRLIVPGDITRILPREAFIHTVMHMGNPSLTLVIRNKGGLVQLDYSMNGLGVNAYQDSQTHVRQAEVLSAYHAANPEGFETRLIEFLKTGSAHRMARILKEMMHELDDGFLNGEIRELAVERFGPLGEVIIESITRSLRGGQIWDEVAGIEDPALQLRTALSDLFPEEKDLLTVVGRTFPDREPQDVLDDWADTVSKLS</sequence>
<proteinExistence type="predicted"/>
<dbReference type="RefSeq" id="WP_144228281.1">
    <property type="nucleotide sequence ID" value="NZ_CBCRVV010000001.1"/>
</dbReference>
<comment type="caution">
    <text evidence="1">The sequence shown here is derived from an EMBL/GenBank/DDBJ whole genome shotgun (WGS) entry which is preliminary data.</text>
</comment>
<dbReference type="InterPro" id="IPR011051">
    <property type="entry name" value="RmlC_Cupin_sf"/>
</dbReference>
<protein>
    <submittedName>
        <fullName evidence="1">Uncharacterized protein</fullName>
    </submittedName>
</protein>
<dbReference type="Gene3D" id="2.60.120.10">
    <property type="entry name" value="Jelly Rolls"/>
    <property type="match status" value="1"/>
</dbReference>
<reference evidence="1 2" key="1">
    <citation type="submission" date="2019-07" db="EMBL/GenBank/DDBJ databases">
        <title>Description of 53C-WASEF.</title>
        <authorList>
            <person name="Pitt A."/>
            <person name="Hahn M.W."/>
        </authorList>
    </citation>
    <scope>NUCLEOTIDE SEQUENCE [LARGE SCALE GENOMIC DNA]</scope>
    <source>
        <strain evidence="1 2">53C-WASEF</strain>
    </source>
</reference>
<dbReference type="AlphaFoldDB" id="A0A556QMQ9"/>
<dbReference type="EMBL" id="VMBG01000001">
    <property type="protein sequence ID" value="TSJ77940.1"/>
    <property type="molecule type" value="Genomic_DNA"/>
</dbReference>
<accession>A0A556QMQ9</accession>
<evidence type="ECO:0000313" key="2">
    <source>
        <dbReference type="Proteomes" id="UP000315648"/>
    </source>
</evidence>
<dbReference type="Proteomes" id="UP000315648">
    <property type="component" value="Unassembled WGS sequence"/>
</dbReference>
<gene>
    <name evidence="1" type="ORF">FPL22_01110</name>
</gene>